<dbReference type="OrthoDB" id="5368493at2"/>
<dbReference type="InterPro" id="IPR005829">
    <property type="entry name" value="Sugar_transporter_CS"/>
</dbReference>
<feature type="transmembrane region" description="Helical" evidence="5">
    <location>
        <begin position="382"/>
        <end position="406"/>
    </location>
</feature>
<dbReference type="EMBL" id="BKAJ01000186">
    <property type="protein sequence ID" value="GEP60861.1"/>
    <property type="molecule type" value="Genomic_DNA"/>
</dbReference>
<keyword evidence="3 5" id="KW-1133">Transmembrane helix</keyword>
<evidence type="ECO:0000256" key="1">
    <source>
        <dbReference type="ARBA" id="ARBA00004141"/>
    </source>
</evidence>
<dbReference type="RefSeq" id="WP_147156190.1">
    <property type="nucleotide sequence ID" value="NZ_BKAJ01000186.1"/>
</dbReference>
<dbReference type="Pfam" id="PF00083">
    <property type="entry name" value="Sugar_tr"/>
    <property type="match status" value="1"/>
</dbReference>
<proteinExistence type="predicted"/>
<comment type="caution">
    <text evidence="7">The sequence shown here is derived from an EMBL/GenBank/DDBJ whole genome shotgun (WGS) entry which is preliminary data.</text>
</comment>
<dbReference type="AlphaFoldDB" id="A0A512NPG4"/>
<protein>
    <submittedName>
        <fullName evidence="7">MFS transporter</fullName>
    </submittedName>
</protein>
<dbReference type="GO" id="GO:0046943">
    <property type="term" value="F:carboxylic acid transmembrane transporter activity"/>
    <property type="evidence" value="ECO:0007669"/>
    <property type="project" value="TreeGrafter"/>
</dbReference>
<evidence type="ECO:0000256" key="5">
    <source>
        <dbReference type="SAM" id="Phobius"/>
    </source>
</evidence>
<evidence type="ECO:0000256" key="2">
    <source>
        <dbReference type="ARBA" id="ARBA00022692"/>
    </source>
</evidence>
<feature type="transmembrane region" description="Helical" evidence="5">
    <location>
        <begin position="317"/>
        <end position="334"/>
    </location>
</feature>
<name>A0A512NPG4_9HYPH</name>
<feature type="transmembrane region" description="Helical" evidence="5">
    <location>
        <begin position="143"/>
        <end position="167"/>
    </location>
</feature>
<gene>
    <name evidence="7" type="ORF">RSO01_80270</name>
</gene>
<evidence type="ECO:0000256" key="3">
    <source>
        <dbReference type="ARBA" id="ARBA00022989"/>
    </source>
</evidence>
<dbReference type="PROSITE" id="PS00217">
    <property type="entry name" value="SUGAR_TRANSPORT_2"/>
    <property type="match status" value="1"/>
</dbReference>
<feature type="transmembrane region" description="Helical" evidence="5">
    <location>
        <begin position="107"/>
        <end position="131"/>
    </location>
</feature>
<feature type="transmembrane region" description="Helical" evidence="5">
    <location>
        <begin position="21"/>
        <end position="44"/>
    </location>
</feature>
<evidence type="ECO:0000313" key="7">
    <source>
        <dbReference type="EMBL" id="GEP60861.1"/>
    </source>
</evidence>
<accession>A0A512NPG4</accession>
<dbReference type="InterPro" id="IPR020846">
    <property type="entry name" value="MFS_dom"/>
</dbReference>
<dbReference type="GO" id="GO:0005886">
    <property type="term" value="C:plasma membrane"/>
    <property type="evidence" value="ECO:0007669"/>
    <property type="project" value="TreeGrafter"/>
</dbReference>
<keyword evidence="2 5" id="KW-0812">Transmembrane</keyword>
<evidence type="ECO:0000313" key="8">
    <source>
        <dbReference type="Proteomes" id="UP000321058"/>
    </source>
</evidence>
<dbReference type="Proteomes" id="UP000321058">
    <property type="component" value="Unassembled WGS sequence"/>
</dbReference>
<keyword evidence="4 5" id="KW-0472">Membrane</keyword>
<dbReference type="CDD" id="cd17316">
    <property type="entry name" value="MFS_SV2_like"/>
    <property type="match status" value="1"/>
</dbReference>
<dbReference type="PROSITE" id="PS50850">
    <property type="entry name" value="MFS"/>
    <property type="match status" value="1"/>
</dbReference>
<feature type="transmembrane region" description="Helical" evidence="5">
    <location>
        <begin position="84"/>
        <end position="101"/>
    </location>
</feature>
<feature type="transmembrane region" description="Helical" evidence="5">
    <location>
        <begin position="252"/>
        <end position="275"/>
    </location>
</feature>
<feature type="transmembrane region" description="Helical" evidence="5">
    <location>
        <begin position="340"/>
        <end position="361"/>
    </location>
</feature>
<evidence type="ECO:0000256" key="4">
    <source>
        <dbReference type="ARBA" id="ARBA00023136"/>
    </source>
</evidence>
<organism evidence="7 8">
    <name type="scientific">Reyranella soli</name>
    <dbReference type="NCBI Taxonomy" id="1230389"/>
    <lineage>
        <taxon>Bacteria</taxon>
        <taxon>Pseudomonadati</taxon>
        <taxon>Pseudomonadota</taxon>
        <taxon>Alphaproteobacteria</taxon>
        <taxon>Hyphomicrobiales</taxon>
        <taxon>Reyranellaceae</taxon>
        <taxon>Reyranella</taxon>
    </lineage>
</organism>
<dbReference type="PANTHER" id="PTHR23508:SF10">
    <property type="entry name" value="CARBOXYLIC ACID TRANSPORTER PROTEIN HOMOLOG"/>
    <property type="match status" value="1"/>
</dbReference>
<evidence type="ECO:0000259" key="6">
    <source>
        <dbReference type="PROSITE" id="PS50850"/>
    </source>
</evidence>
<comment type="subcellular location">
    <subcellularLocation>
        <location evidence="1">Membrane</location>
        <topology evidence="1">Multi-pass membrane protein</topology>
    </subcellularLocation>
</comment>
<feature type="transmembrane region" description="Helical" evidence="5">
    <location>
        <begin position="418"/>
        <end position="436"/>
    </location>
</feature>
<sequence length="456" mass="49549">MFDVLDRQTTLTGNQKKILAAAIIGDALEFFDFFLIAFVFAFLIGPWKLTFGQTAMVFLSSGVGAILGAYVWGWIADRIGRRKVFIGTVLNFSIATGLLYFTPDNGWVYLTIIRFFVGFGVGGLYCVDLPLVQEFMPSSKRGWIGGLVTCVIPIGVGLGAVLGAFLGADQWRLLFAIGVLPALVVLLVRLWVPESPHWLARQGRLEEARKSLAWALQVDPNTLPLPRPEETKVVKTNWFDLFKYPRSLLVSWLGNAGAQTGAYGIALWAPSLFVLLLKVTPQEASKMMILLTVTGFIGRLSFSWLSEAVGRRKSGGLLGFGAGVLIIVAGYNYNTTLFGLSAFWLILAAAMFFVDGGFAIVGPYAAEIWPSHLKTSGMGSAYGFGGIGKILGPVGLALIVGSSNYLKPDVPLTEIPTAFVYLGCWFLMAGVVYYFFGLETKGKSLEQIDRELAAAD</sequence>
<keyword evidence="8" id="KW-1185">Reference proteome</keyword>
<feature type="transmembrane region" description="Helical" evidence="5">
    <location>
        <begin position="287"/>
        <end position="305"/>
    </location>
</feature>
<dbReference type="SUPFAM" id="SSF103473">
    <property type="entry name" value="MFS general substrate transporter"/>
    <property type="match status" value="1"/>
</dbReference>
<dbReference type="InterPro" id="IPR036259">
    <property type="entry name" value="MFS_trans_sf"/>
</dbReference>
<dbReference type="PANTHER" id="PTHR23508">
    <property type="entry name" value="CARBOXYLIC ACID TRANSPORTER PROTEIN HOMOLOG"/>
    <property type="match status" value="1"/>
</dbReference>
<feature type="domain" description="Major facilitator superfamily (MFS) profile" evidence="6">
    <location>
        <begin position="18"/>
        <end position="441"/>
    </location>
</feature>
<feature type="transmembrane region" description="Helical" evidence="5">
    <location>
        <begin position="50"/>
        <end position="72"/>
    </location>
</feature>
<dbReference type="InterPro" id="IPR005828">
    <property type="entry name" value="MFS_sugar_transport-like"/>
</dbReference>
<dbReference type="Gene3D" id="1.20.1250.20">
    <property type="entry name" value="MFS general substrate transporter like domains"/>
    <property type="match status" value="1"/>
</dbReference>
<feature type="transmembrane region" description="Helical" evidence="5">
    <location>
        <begin position="173"/>
        <end position="192"/>
    </location>
</feature>
<reference evidence="7 8" key="1">
    <citation type="submission" date="2019-07" db="EMBL/GenBank/DDBJ databases">
        <title>Whole genome shotgun sequence of Reyranella soli NBRC 108950.</title>
        <authorList>
            <person name="Hosoyama A."/>
            <person name="Uohara A."/>
            <person name="Ohji S."/>
            <person name="Ichikawa N."/>
        </authorList>
    </citation>
    <scope>NUCLEOTIDE SEQUENCE [LARGE SCALE GENOMIC DNA]</scope>
    <source>
        <strain evidence="7 8">NBRC 108950</strain>
    </source>
</reference>